<dbReference type="InterPro" id="IPR051966">
    <property type="entry name" value="RPAP3"/>
</dbReference>
<gene>
    <name evidence="5" type="ORF">D9611_001318</name>
</gene>
<keyword evidence="6" id="KW-1185">Reference proteome</keyword>
<dbReference type="OrthoDB" id="9975579at2759"/>
<dbReference type="InterPro" id="IPR011990">
    <property type="entry name" value="TPR-like_helical_dom_sf"/>
</dbReference>
<evidence type="ECO:0000256" key="2">
    <source>
        <dbReference type="ARBA" id="ARBA00022803"/>
    </source>
</evidence>
<keyword evidence="2 3" id="KW-0802">TPR repeat</keyword>
<evidence type="ECO:0000256" key="1">
    <source>
        <dbReference type="ARBA" id="ARBA00022737"/>
    </source>
</evidence>
<dbReference type="PANTHER" id="PTHR46423">
    <property type="entry name" value="RNA POLYMERASE II-ASSOCIATED PROTEIN 3"/>
    <property type="match status" value="1"/>
</dbReference>
<sequence>MPPKYSHVKKRVAAGLLKPGASTSSNLIKETYDPNNPHGQQPQYQQHIQLNTNHFPILGIQPNSILPNIDKNLSQAMAAVAHLERAIARLLLLRFEQDIARLYSTRLYVIAITHIPVLVAKLAQQGGPGWVAMNAESEEVKDFFRAIIGMDMREAGERVATKSVLWSYTVLRRFALAHNVPVCVHRGLHSIRLLPFYPDLKAHVDALEAQPLPTFEKPAFFGGLEAGYRTLEEACVELGMDLGIEIGKNYDLTIPSTVSVVHEGLQVPTAGGSTNAGMTTPQALRTSLAENPELANAAVTYTLSPSAETRLRLRLGYTRLVATLWKVAREFDVRGYGQVLRDKLTVKWCECGCSTEHLGEVCEKTVREEEEDRELHKEGIWGGGDITVDAYGPMNLDEKWGDKGKAAGATPPQPKERGKGPAKKKPAALPAVDEAEKRERYERLKKLEWDGRGSGVFAWETYNEEDIWDTELDFGQGTKGRRRRNAETMSDDEAQLLLTAPKMPRSIMRKRKINKGSAVFLEDIPRAGPTNTPHSSGDHQNPFEEEEAQMTIGEMMEWRFIKAEQEKEMGNTAFRNGNYLDAVESYRRAQEIEPELPHYQLNLAAAHLKLNEWMEAEKACTRALSQHRSSKGLFRRAKARQMQGKIDEAIEDYRALIRLQPHNTDAMIDLLSLLHRPPVDRPPDCVITPTNNPWNLNLKPETDAEVAALYQKLGIAKPKRPKPIPFQRTKADDVKLKIVPIDPRSGEPGANSNLGEGGDNTPEEEDPAGTGGADLKSKLKSGKARGKEKKEDQGRSGIMRNTAAECGFAYFAWDRYVVKKVD</sequence>
<dbReference type="Proteomes" id="UP000541558">
    <property type="component" value="Unassembled WGS sequence"/>
</dbReference>
<comment type="caution">
    <text evidence="5">The sequence shown here is derived from an EMBL/GenBank/DDBJ whole genome shotgun (WGS) entry which is preliminary data.</text>
</comment>
<dbReference type="InterPro" id="IPR013105">
    <property type="entry name" value="TPR_2"/>
</dbReference>
<dbReference type="Pfam" id="PF07719">
    <property type="entry name" value="TPR_2"/>
    <property type="match status" value="1"/>
</dbReference>
<dbReference type="PROSITE" id="PS50005">
    <property type="entry name" value="TPR"/>
    <property type="match status" value="2"/>
</dbReference>
<accession>A0A8H5CH97</accession>
<dbReference type="GO" id="GO:0101031">
    <property type="term" value="C:protein folding chaperone complex"/>
    <property type="evidence" value="ECO:0007669"/>
    <property type="project" value="TreeGrafter"/>
</dbReference>
<protein>
    <submittedName>
        <fullName evidence="5">Uncharacterized protein</fullName>
    </submittedName>
</protein>
<evidence type="ECO:0000256" key="3">
    <source>
        <dbReference type="PROSITE-ProRule" id="PRU00339"/>
    </source>
</evidence>
<dbReference type="InterPro" id="IPR019734">
    <property type="entry name" value="TPR_rpt"/>
</dbReference>
<evidence type="ECO:0000313" key="6">
    <source>
        <dbReference type="Proteomes" id="UP000541558"/>
    </source>
</evidence>
<feature type="repeat" description="TPR" evidence="3">
    <location>
        <begin position="563"/>
        <end position="596"/>
    </location>
</feature>
<evidence type="ECO:0000313" key="5">
    <source>
        <dbReference type="EMBL" id="KAF5341736.1"/>
    </source>
</evidence>
<organism evidence="5 6">
    <name type="scientific">Ephemerocybe angulata</name>
    <dbReference type="NCBI Taxonomy" id="980116"/>
    <lineage>
        <taxon>Eukaryota</taxon>
        <taxon>Fungi</taxon>
        <taxon>Dikarya</taxon>
        <taxon>Basidiomycota</taxon>
        <taxon>Agaricomycotina</taxon>
        <taxon>Agaricomycetes</taxon>
        <taxon>Agaricomycetidae</taxon>
        <taxon>Agaricales</taxon>
        <taxon>Agaricineae</taxon>
        <taxon>Psathyrellaceae</taxon>
        <taxon>Ephemerocybe</taxon>
    </lineage>
</organism>
<feature type="compositionally biased region" description="Polar residues" evidence="4">
    <location>
        <begin position="529"/>
        <end position="539"/>
    </location>
</feature>
<feature type="region of interest" description="Disordered" evidence="4">
    <location>
        <begin position="718"/>
        <end position="799"/>
    </location>
</feature>
<dbReference type="SUPFAM" id="SSF48452">
    <property type="entry name" value="TPR-like"/>
    <property type="match status" value="1"/>
</dbReference>
<dbReference type="SMART" id="SM00028">
    <property type="entry name" value="TPR"/>
    <property type="match status" value="3"/>
</dbReference>
<feature type="compositionally biased region" description="Basic residues" evidence="4">
    <location>
        <begin position="778"/>
        <end position="787"/>
    </location>
</feature>
<proteinExistence type="predicted"/>
<dbReference type="Pfam" id="PF13432">
    <property type="entry name" value="TPR_16"/>
    <property type="match status" value="1"/>
</dbReference>
<dbReference type="PANTHER" id="PTHR46423:SF1">
    <property type="entry name" value="RNA POLYMERASE II-ASSOCIATED PROTEIN 3"/>
    <property type="match status" value="1"/>
</dbReference>
<feature type="region of interest" description="Disordered" evidence="4">
    <location>
        <begin position="399"/>
        <end position="429"/>
    </location>
</feature>
<dbReference type="EMBL" id="JAACJK010000001">
    <property type="protein sequence ID" value="KAF5341736.1"/>
    <property type="molecule type" value="Genomic_DNA"/>
</dbReference>
<name>A0A8H5CH97_9AGAR</name>
<reference evidence="5 6" key="1">
    <citation type="journal article" date="2020" name="ISME J.">
        <title>Uncovering the hidden diversity of litter-decomposition mechanisms in mushroom-forming fungi.</title>
        <authorList>
            <person name="Floudas D."/>
            <person name="Bentzer J."/>
            <person name="Ahren D."/>
            <person name="Johansson T."/>
            <person name="Persson P."/>
            <person name="Tunlid A."/>
        </authorList>
    </citation>
    <scope>NUCLEOTIDE SEQUENCE [LARGE SCALE GENOMIC DNA]</scope>
    <source>
        <strain evidence="5 6">CBS 175.51</strain>
    </source>
</reference>
<feature type="region of interest" description="Disordered" evidence="4">
    <location>
        <begin position="524"/>
        <end position="543"/>
    </location>
</feature>
<feature type="repeat" description="TPR" evidence="3">
    <location>
        <begin position="630"/>
        <end position="663"/>
    </location>
</feature>
<evidence type="ECO:0000256" key="4">
    <source>
        <dbReference type="SAM" id="MobiDB-lite"/>
    </source>
</evidence>
<dbReference type="Gene3D" id="1.25.40.10">
    <property type="entry name" value="Tetratricopeptide repeat domain"/>
    <property type="match status" value="1"/>
</dbReference>
<keyword evidence="1" id="KW-0677">Repeat</keyword>
<dbReference type="AlphaFoldDB" id="A0A8H5CH97"/>